<evidence type="ECO:0000256" key="1">
    <source>
        <dbReference type="ARBA" id="ARBA00023015"/>
    </source>
</evidence>
<comment type="caution">
    <text evidence="6">The sequence shown here is derived from an EMBL/GenBank/DDBJ whole genome shotgun (WGS) entry which is preliminary data.</text>
</comment>
<dbReference type="RefSeq" id="WP_207363781.1">
    <property type="nucleotide sequence ID" value="NZ_JAFMYV010000002.1"/>
</dbReference>
<dbReference type="InterPro" id="IPR039425">
    <property type="entry name" value="RNA_pol_sigma-70-like"/>
</dbReference>
<dbReference type="PANTHER" id="PTHR43133:SF8">
    <property type="entry name" value="RNA POLYMERASE SIGMA FACTOR HI_1459-RELATED"/>
    <property type="match status" value="1"/>
</dbReference>
<dbReference type="PANTHER" id="PTHR43133">
    <property type="entry name" value="RNA POLYMERASE ECF-TYPE SIGMA FACTO"/>
    <property type="match status" value="1"/>
</dbReference>
<protein>
    <recommendedName>
        <fullName evidence="5">RNA polymerase sigma-70 region 2 domain-containing protein</fullName>
    </recommendedName>
</protein>
<evidence type="ECO:0000259" key="5">
    <source>
        <dbReference type="Pfam" id="PF04542"/>
    </source>
</evidence>
<reference evidence="6" key="1">
    <citation type="submission" date="2021-03" db="EMBL/GenBank/DDBJ databases">
        <title>Fibrella sp. HMF5335 genome sequencing and assembly.</title>
        <authorList>
            <person name="Kang H."/>
            <person name="Kim H."/>
            <person name="Bae S."/>
            <person name="Joh K."/>
        </authorList>
    </citation>
    <scope>NUCLEOTIDE SEQUENCE</scope>
    <source>
        <strain evidence="6">HMF5335</strain>
    </source>
</reference>
<dbReference type="SUPFAM" id="SSF88946">
    <property type="entry name" value="Sigma2 domain of RNA polymerase sigma factors"/>
    <property type="match status" value="1"/>
</dbReference>
<feature type="domain" description="RNA polymerase sigma-70 region 2" evidence="5">
    <location>
        <begin position="28"/>
        <end position="87"/>
    </location>
</feature>
<keyword evidence="3" id="KW-0238">DNA-binding</keyword>
<gene>
    <name evidence="6" type="ORF">J2I47_06790</name>
</gene>
<evidence type="ECO:0000256" key="2">
    <source>
        <dbReference type="ARBA" id="ARBA00023082"/>
    </source>
</evidence>
<keyword evidence="4" id="KW-0804">Transcription</keyword>
<keyword evidence="2" id="KW-0731">Sigma factor</keyword>
<evidence type="ECO:0000256" key="4">
    <source>
        <dbReference type="ARBA" id="ARBA00023163"/>
    </source>
</evidence>
<dbReference type="AlphaFoldDB" id="A0A939K2F0"/>
<name>A0A939K2F0_9BACT</name>
<dbReference type="Gene3D" id="1.10.1740.10">
    <property type="match status" value="1"/>
</dbReference>
<dbReference type="EMBL" id="JAFMYV010000002">
    <property type="protein sequence ID" value="MBO0936249.1"/>
    <property type="molecule type" value="Genomic_DNA"/>
</dbReference>
<dbReference type="GO" id="GO:0016987">
    <property type="term" value="F:sigma factor activity"/>
    <property type="evidence" value="ECO:0007669"/>
    <property type="project" value="UniProtKB-KW"/>
</dbReference>
<accession>A0A939K2F0</accession>
<keyword evidence="7" id="KW-1185">Reference proteome</keyword>
<dbReference type="Pfam" id="PF04542">
    <property type="entry name" value="Sigma70_r2"/>
    <property type="match status" value="1"/>
</dbReference>
<dbReference type="InterPro" id="IPR013325">
    <property type="entry name" value="RNA_pol_sigma_r2"/>
</dbReference>
<dbReference type="InterPro" id="IPR007627">
    <property type="entry name" value="RNA_pol_sigma70_r2"/>
</dbReference>
<evidence type="ECO:0000313" key="6">
    <source>
        <dbReference type="EMBL" id="MBO0936249.1"/>
    </source>
</evidence>
<keyword evidence="1" id="KW-0805">Transcription regulation</keyword>
<dbReference type="GO" id="GO:0006352">
    <property type="term" value="P:DNA-templated transcription initiation"/>
    <property type="evidence" value="ECO:0007669"/>
    <property type="project" value="InterPro"/>
</dbReference>
<sequence>MKQPLFLVPESQLLPKLAKRDEQAFQWLYDQYAHVLYGVVLTIVEKPSVAAKVVEDVFVAAWADFDTFAPRQSSLLTWLLNRARRAAHGCVDPQTSGSQVKFSQDSTEVDNLMADEHRILLNKMYFCGQTADQLAESAQLPPQGLRRLMQTTLQELKQVFSR</sequence>
<evidence type="ECO:0000313" key="7">
    <source>
        <dbReference type="Proteomes" id="UP000664034"/>
    </source>
</evidence>
<organism evidence="6 7">
    <name type="scientific">Fibrella rubiginis</name>
    <dbReference type="NCBI Taxonomy" id="2817060"/>
    <lineage>
        <taxon>Bacteria</taxon>
        <taxon>Pseudomonadati</taxon>
        <taxon>Bacteroidota</taxon>
        <taxon>Cytophagia</taxon>
        <taxon>Cytophagales</taxon>
        <taxon>Spirosomataceae</taxon>
        <taxon>Fibrella</taxon>
    </lineage>
</organism>
<proteinExistence type="predicted"/>
<dbReference type="Proteomes" id="UP000664034">
    <property type="component" value="Unassembled WGS sequence"/>
</dbReference>
<evidence type="ECO:0000256" key="3">
    <source>
        <dbReference type="ARBA" id="ARBA00023125"/>
    </source>
</evidence>
<dbReference type="GO" id="GO:0003677">
    <property type="term" value="F:DNA binding"/>
    <property type="evidence" value="ECO:0007669"/>
    <property type="project" value="UniProtKB-KW"/>
</dbReference>